<dbReference type="InterPro" id="IPR030395">
    <property type="entry name" value="GP_PDE_dom"/>
</dbReference>
<dbReference type="PROSITE" id="PS50007">
    <property type="entry name" value="PIPLC_X_DOMAIN"/>
    <property type="match status" value="1"/>
</dbReference>
<reference evidence="3" key="2">
    <citation type="submission" date="2019-02" db="EMBL/GenBank/DDBJ databases">
        <title>Granulicella sibirica sp. nov., a psychrotolerant acidobacterium isolated from an organic soil layer in forested tundra, West Siberia.</title>
        <authorList>
            <person name="Oshkin I.Y."/>
            <person name="Kulichevskaya I.S."/>
            <person name="Rijpstra W.I.C."/>
            <person name="Sinninghe Damste J.S."/>
            <person name="Rakitin A.L."/>
            <person name="Ravin N.V."/>
            <person name="Dedysh S.N."/>
        </authorList>
    </citation>
    <scope>NUCLEOTIDE SEQUENCE [LARGE SCALE GENOMIC DNA]</scope>
    <source>
        <strain evidence="3">AF10</strain>
    </source>
</reference>
<dbReference type="Gene3D" id="1.25.10.10">
    <property type="entry name" value="Leucine-rich Repeat Variant"/>
    <property type="match status" value="1"/>
</dbReference>
<evidence type="ECO:0000313" key="2">
    <source>
        <dbReference type="EMBL" id="RXH54203.1"/>
    </source>
</evidence>
<dbReference type="GO" id="GO:0008081">
    <property type="term" value="F:phosphoric diester hydrolase activity"/>
    <property type="evidence" value="ECO:0007669"/>
    <property type="project" value="InterPro"/>
</dbReference>
<gene>
    <name evidence="2" type="ORF">GRAN_4854</name>
</gene>
<accession>A0A4Q0STC8</accession>
<dbReference type="AlphaFoldDB" id="A0A4Q0STC8"/>
<protein>
    <submittedName>
        <fullName evidence="2">Glycerophosphoryl diester phosphodiesterase</fullName>
    </submittedName>
</protein>
<dbReference type="Proteomes" id="UP000289437">
    <property type="component" value="Unassembled WGS sequence"/>
</dbReference>
<dbReference type="RefSeq" id="WP_128915442.1">
    <property type="nucleotide sequence ID" value="NZ_RDSM01000005.1"/>
</dbReference>
<dbReference type="PANTHER" id="PTHR46211:SF1">
    <property type="entry name" value="GLYCEROPHOSPHODIESTER PHOSPHODIESTERASE, CYTOPLASMIC"/>
    <property type="match status" value="1"/>
</dbReference>
<dbReference type="Pfam" id="PF03009">
    <property type="entry name" value="GDPD"/>
    <property type="match status" value="1"/>
</dbReference>
<feature type="domain" description="GP-PDE" evidence="1">
    <location>
        <begin position="26"/>
        <end position="274"/>
    </location>
</feature>
<organism evidence="2 3">
    <name type="scientific">Granulicella sibirica</name>
    <dbReference type="NCBI Taxonomy" id="2479048"/>
    <lineage>
        <taxon>Bacteria</taxon>
        <taxon>Pseudomonadati</taxon>
        <taxon>Acidobacteriota</taxon>
        <taxon>Terriglobia</taxon>
        <taxon>Terriglobales</taxon>
        <taxon>Acidobacteriaceae</taxon>
        <taxon>Granulicella</taxon>
    </lineage>
</organism>
<keyword evidence="3" id="KW-1185">Reference proteome</keyword>
<dbReference type="InterPro" id="IPR011989">
    <property type="entry name" value="ARM-like"/>
</dbReference>
<reference evidence="2 3" key="1">
    <citation type="submission" date="2018-11" db="EMBL/GenBank/DDBJ databases">
        <authorList>
            <person name="Mardanov A.V."/>
            <person name="Ravin N.V."/>
            <person name="Dedysh S.N."/>
        </authorList>
    </citation>
    <scope>NUCLEOTIDE SEQUENCE [LARGE SCALE GENOMIC DNA]</scope>
    <source>
        <strain evidence="2 3">AF10</strain>
    </source>
</reference>
<dbReference type="PROSITE" id="PS51704">
    <property type="entry name" value="GP_PDE"/>
    <property type="match status" value="1"/>
</dbReference>
<proteinExistence type="predicted"/>
<dbReference type="SMART" id="SM00567">
    <property type="entry name" value="EZ_HEAT"/>
    <property type="match status" value="3"/>
</dbReference>
<dbReference type="InterPro" id="IPR004155">
    <property type="entry name" value="PBS_lyase_HEAT"/>
</dbReference>
<dbReference type="InterPro" id="IPR017946">
    <property type="entry name" value="PLC-like_Pdiesterase_TIM-brl"/>
</dbReference>
<name>A0A4Q0STC8_9BACT</name>
<evidence type="ECO:0000259" key="1">
    <source>
        <dbReference type="PROSITE" id="PS51704"/>
    </source>
</evidence>
<dbReference type="OrthoDB" id="384721at2"/>
<dbReference type="Pfam" id="PF13646">
    <property type="entry name" value="HEAT_2"/>
    <property type="match status" value="1"/>
</dbReference>
<dbReference type="SUPFAM" id="SSF51695">
    <property type="entry name" value="PLC-like phosphodiesterases"/>
    <property type="match status" value="1"/>
</dbReference>
<dbReference type="GO" id="GO:0006629">
    <property type="term" value="P:lipid metabolic process"/>
    <property type="evidence" value="ECO:0007669"/>
    <property type="project" value="InterPro"/>
</dbReference>
<evidence type="ECO:0000313" key="3">
    <source>
        <dbReference type="Proteomes" id="UP000289437"/>
    </source>
</evidence>
<dbReference type="InterPro" id="IPR016024">
    <property type="entry name" value="ARM-type_fold"/>
</dbReference>
<dbReference type="EMBL" id="RDSM01000005">
    <property type="protein sequence ID" value="RXH54203.1"/>
    <property type="molecule type" value="Genomic_DNA"/>
</dbReference>
<dbReference type="Gene3D" id="3.20.20.190">
    <property type="entry name" value="Phosphatidylinositol (PI) phosphodiesterase"/>
    <property type="match status" value="1"/>
</dbReference>
<dbReference type="PANTHER" id="PTHR46211">
    <property type="entry name" value="GLYCEROPHOSPHORYL DIESTER PHOSPHODIESTERASE"/>
    <property type="match status" value="1"/>
</dbReference>
<sequence length="586" mass="62926">MKARALFILSACSVAMGQAQPIQHGPLLYCHRTANEDAPENTLASLEQAALLGCNVVEIDLRRTLDGEIVLNHDGLLDRLTDGHGDVEQTNFAELQLLDAGAWMAPRFTGMRMARFDDALRLARSLDIRLILDIKTKGIGADVLRILEREGMIDHVLFNGEWDDIRRMLPSAADAGYGAAWVQPGVTAAEVASQQRQGKSVIANFSANSHGMDLAGMKAAVAAGVDAINVDFPRLGADAVGRDVESKIRRLKEQAQTGDDAARSQAILKLSRYQDPDLQSWFLRWLDNPSPRISHTAALALLLARPALTSGQLTSAARANNAAARANAAWLLGQLGSAAADLVPMLSDPDPGVQLEALRALGRTKGDAPIDAILPFFQSSDVNLRGAAALALAHTRPNGAAKVISAQLQKEIDRERSLAEGYVAGGRKNITPEQIREATSSFRAQMAMLHALSSLHDADATSALVHVAFQPVHEFAQTDSVVGCFQLWDRIGDDPTIVVQQLSSTNQASANCAEWALVKADIRVLPTVRDALNTPSARVRAIRILAWHGDADALLAVQKIAHAAGPEKDLAAWAAEKIQILNAPKD</sequence>
<comment type="caution">
    <text evidence="2">The sequence shown here is derived from an EMBL/GenBank/DDBJ whole genome shotgun (WGS) entry which is preliminary data.</text>
</comment>
<dbReference type="SUPFAM" id="SSF48371">
    <property type="entry name" value="ARM repeat"/>
    <property type="match status" value="1"/>
</dbReference>
<dbReference type="CDD" id="cd08566">
    <property type="entry name" value="GDPD_AtGDE_like"/>
    <property type="match status" value="1"/>
</dbReference>